<evidence type="ECO:0008006" key="3">
    <source>
        <dbReference type="Google" id="ProtNLM"/>
    </source>
</evidence>
<name>A0ABP8JSB2_9MICO</name>
<evidence type="ECO:0000313" key="2">
    <source>
        <dbReference type="Proteomes" id="UP001500642"/>
    </source>
</evidence>
<sequence length="182" mass="20107">MQPGSREEMRRIRMSSNWVNMVIALGVCLAAVLVAFAFVPRPEMELTREVDYVGMAESAQTSADFTLAVPALPEGWTSNEANLEPMGTPAVETWYVSWVGPEREWMSLRQSQGNDNWVRSMVTDELSESGTREIAGQTFTAYENSRGDQALVGEVDGTTVVLKGTAAWETYDRFATEIVEGA</sequence>
<accession>A0ABP8JSB2</accession>
<dbReference type="EMBL" id="BAABGL010000035">
    <property type="protein sequence ID" value="GAA4395347.1"/>
    <property type="molecule type" value="Genomic_DNA"/>
</dbReference>
<reference evidence="2" key="1">
    <citation type="journal article" date="2019" name="Int. J. Syst. Evol. Microbiol.">
        <title>The Global Catalogue of Microorganisms (GCM) 10K type strain sequencing project: providing services to taxonomists for standard genome sequencing and annotation.</title>
        <authorList>
            <consortium name="The Broad Institute Genomics Platform"/>
            <consortium name="The Broad Institute Genome Sequencing Center for Infectious Disease"/>
            <person name="Wu L."/>
            <person name="Ma J."/>
        </authorList>
    </citation>
    <scope>NUCLEOTIDE SEQUENCE [LARGE SCALE GENOMIC DNA]</scope>
    <source>
        <strain evidence="2">JCM 17808</strain>
    </source>
</reference>
<evidence type="ECO:0000313" key="1">
    <source>
        <dbReference type="EMBL" id="GAA4395347.1"/>
    </source>
</evidence>
<protein>
    <recommendedName>
        <fullName evidence="3">DUF4245 domain-containing protein</fullName>
    </recommendedName>
</protein>
<dbReference type="Pfam" id="PF14030">
    <property type="entry name" value="DUF4245"/>
    <property type="match status" value="1"/>
</dbReference>
<proteinExistence type="predicted"/>
<organism evidence="1 2">
    <name type="scientific">Brevibacterium pityocampae</name>
    <dbReference type="NCBI Taxonomy" id="506594"/>
    <lineage>
        <taxon>Bacteria</taxon>
        <taxon>Bacillati</taxon>
        <taxon>Actinomycetota</taxon>
        <taxon>Actinomycetes</taxon>
        <taxon>Micrococcales</taxon>
        <taxon>Brevibacteriaceae</taxon>
        <taxon>Brevibacterium</taxon>
    </lineage>
</organism>
<gene>
    <name evidence="1" type="ORF">GCM10023167_25610</name>
</gene>
<keyword evidence="2" id="KW-1185">Reference proteome</keyword>
<dbReference type="InterPro" id="IPR025339">
    <property type="entry name" value="DUF4245"/>
</dbReference>
<dbReference type="Proteomes" id="UP001500642">
    <property type="component" value="Unassembled WGS sequence"/>
</dbReference>
<comment type="caution">
    <text evidence="1">The sequence shown here is derived from an EMBL/GenBank/DDBJ whole genome shotgun (WGS) entry which is preliminary data.</text>
</comment>